<proteinExistence type="predicted"/>
<dbReference type="OrthoDB" id="2379727at2"/>
<comment type="caution">
    <text evidence="1">The sequence shown here is derived from an EMBL/GenBank/DDBJ whole genome shotgun (WGS) entry which is preliminary data.</text>
</comment>
<dbReference type="EMBL" id="MPDK01000002">
    <property type="protein sequence ID" value="PWI58844.1"/>
    <property type="molecule type" value="Genomic_DNA"/>
</dbReference>
<dbReference type="AlphaFoldDB" id="A0A2U3DC30"/>
<dbReference type="SUPFAM" id="SSF56112">
    <property type="entry name" value="Protein kinase-like (PK-like)"/>
    <property type="match status" value="1"/>
</dbReference>
<dbReference type="Proteomes" id="UP000245380">
    <property type="component" value="Unassembled WGS sequence"/>
</dbReference>
<reference evidence="1 2" key="1">
    <citation type="submission" date="2016-11" db="EMBL/GenBank/DDBJ databases">
        <title>Comparative genomics of Acidibacillus ferroxidans species.</title>
        <authorList>
            <person name="Oliveira G."/>
            <person name="Nunes G."/>
            <person name="Oliveira R."/>
            <person name="Araujo F."/>
            <person name="Salim A."/>
            <person name="Scholte L."/>
            <person name="Morais D."/>
            <person name="Nancucheo I."/>
            <person name="Johnson D.B."/>
            <person name="Grail B."/>
            <person name="Bittencourt J."/>
            <person name="Valadares R."/>
        </authorList>
    </citation>
    <scope>NUCLEOTIDE SEQUENCE [LARGE SCALE GENOMIC DNA]</scope>
    <source>
        <strain evidence="1 2">Y002</strain>
    </source>
</reference>
<evidence type="ECO:0008006" key="3">
    <source>
        <dbReference type="Google" id="ProtNLM"/>
    </source>
</evidence>
<accession>A0A2U3DC30</accession>
<dbReference type="PANTHER" id="PTHR39179:SF3">
    <property type="entry name" value="COTS-RELATED PROTEIN"/>
    <property type="match status" value="1"/>
</dbReference>
<name>A0A2U3DC30_SULT2</name>
<dbReference type="RefSeq" id="WP_109429439.1">
    <property type="nucleotide sequence ID" value="NZ_MPDK01000002.1"/>
</dbReference>
<evidence type="ECO:0000313" key="2">
    <source>
        <dbReference type="Proteomes" id="UP000245380"/>
    </source>
</evidence>
<dbReference type="PANTHER" id="PTHR39179">
    <property type="entry name" value="SPORE COAT PROTEIN I"/>
    <property type="match status" value="1"/>
</dbReference>
<dbReference type="Gene3D" id="3.90.1200.10">
    <property type="match status" value="1"/>
</dbReference>
<protein>
    <recommendedName>
        <fullName evidence="3">Aminoglycoside phosphotransferase domain-containing protein</fullName>
    </recommendedName>
</protein>
<dbReference type="InterPro" id="IPR011009">
    <property type="entry name" value="Kinase-like_dom_sf"/>
</dbReference>
<keyword evidence="2" id="KW-1185">Reference proteome</keyword>
<dbReference type="Gene3D" id="3.30.200.20">
    <property type="entry name" value="Phosphorylase Kinase, domain 1"/>
    <property type="match status" value="1"/>
</dbReference>
<sequence>MPDSASSDVKTVCEQYGIDVEILREYEFYPRKAAIVGGALRLVTDRQTVYLKRAAVSHRDHLQAIYEAVEGLFARGARVRRFLHTKYGDPYVVHETGLYYAMLQVSGSLPDLEVPQDFLQAISTLAEWHASAKTSHEILYQPRRVDLTYQWNLERAKLEVYREYALQREESTELDQRYLAIREDLDRQVGVALAKLKQISYDRILQEAFLRGELCHGSFVRQNLVQAKDGLYVLDHDHIYRGSQMLDLANFYQRYAAQQSFEIALCQRALAIYERIRPIREEEWQLLEVLLSFPASLLRVLEWYYGQRRDWEIEDFIDAFEDASEMNVARSAWHRHLFGAVVEPPPVPLREFFEKYSSHSIAPGDFDHRDEDHPKEFRLYEKRGIETTAFGTKEKSADTGPIGLWRPIHSMFGNLGGAKKESDQNKDQTR</sequence>
<gene>
    <name evidence="1" type="ORF">BM613_01780</name>
</gene>
<dbReference type="InterPro" id="IPR047175">
    <property type="entry name" value="CotS-like"/>
</dbReference>
<dbReference type="GO" id="GO:0042601">
    <property type="term" value="C:endospore-forming forespore"/>
    <property type="evidence" value="ECO:0007669"/>
    <property type="project" value="TreeGrafter"/>
</dbReference>
<evidence type="ECO:0000313" key="1">
    <source>
        <dbReference type="EMBL" id="PWI58844.1"/>
    </source>
</evidence>
<organism evidence="1 2">
    <name type="scientific">Sulfoacidibacillus thermotolerans</name>
    <name type="common">Acidibacillus sulfuroxidans</name>
    <dbReference type="NCBI Taxonomy" id="1765684"/>
    <lineage>
        <taxon>Bacteria</taxon>
        <taxon>Bacillati</taxon>
        <taxon>Bacillota</taxon>
        <taxon>Bacilli</taxon>
        <taxon>Bacillales</taxon>
        <taxon>Alicyclobacillaceae</taxon>
        <taxon>Sulfoacidibacillus</taxon>
    </lineage>
</organism>